<dbReference type="InterPro" id="IPR013149">
    <property type="entry name" value="ADH-like_C"/>
</dbReference>
<dbReference type="PROSITE" id="PS00059">
    <property type="entry name" value="ADH_ZINC"/>
    <property type="match status" value="1"/>
</dbReference>
<dbReference type="InterPro" id="IPR045306">
    <property type="entry name" value="SDH-like"/>
</dbReference>
<reference evidence="9" key="1">
    <citation type="submission" date="2023-03" db="EMBL/GenBank/DDBJ databases">
        <title>Chromosome-scale reference genome and RAD-based genetic map of yellow starthistle (Centaurea solstitialis) reveal putative structural variation and QTLs associated with invader traits.</title>
        <authorList>
            <person name="Reatini B."/>
            <person name="Cang F.A."/>
            <person name="Jiang Q."/>
            <person name="Mckibben M.T.W."/>
            <person name="Barker M.S."/>
            <person name="Rieseberg L.H."/>
            <person name="Dlugosch K.M."/>
        </authorList>
    </citation>
    <scope>NUCLEOTIDE SEQUENCE</scope>
    <source>
        <strain evidence="9">CAN-66</strain>
        <tissue evidence="9">Leaf</tissue>
    </source>
</reference>
<gene>
    <name evidence="9" type="ORF">OSB04_026187</name>
</gene>
<dbReference type="InterPro" id="IPR011032">
    <property type="entry name" value="GroES-like_sf"/>
</dbReference>
<dbReference type="CDD" id="cd05285">
    <property type="entry name" value="sorbitol_DH"/>
    <property type="match status" value="1"/>
</dbReference>
<dbReference type="FunFam" id="3.40.50.720:FF:000068">
    <property type="entry name" value="Sorbitol dehydrogenase"/>
    <property type="match status" value="1"/>
</dbReference>
<dbReference type="PANTHER" id="PTHR43161">
    <property type="entry name" value="SORBITOL DEHYDROGENASE"/>
    <property type="match status" value="1"/>
</dbReference>
<dbReference type="Gene3D" id="3.90.180.10">
    <property type="entry name" value="Medium-chain alcohol dehydrogenases, catalytic domain"/>
    <property type="match status" value="1"/>
</dbReference>
<keyword evidence="3 7" id="KW-0479">Metal-binding</keyword>
<dbReference type="Proteomes" id="UP001172457">
    <property type="component" value="Chromosome 7"/>
</dbReference>
<protein>
    <recommendedName>
        <fullName evidence="8">Enoyl reductase (ER) domain-containing protein</fullName>
    </recommendedName>
</protein>
<dbReference type="GO" id="GO:0016616">
    <property type="term" value="F:oxidoreductase activity, acting on the CH-OH group of donors, NAD or NADP as acceptor"/>
    <property type="evidence" value="ECO:0007669"/>
    <property type="project" value="InterPro"/>
</dbReference>
<keyword evidence="6" id="KW-0520">NAD</keyword>
<evidence type="ECO:0000256" key="4">
    <source>
        <dbReference type="ARBA" id="ARBA00022833"/>
    </source>
</evidence>
<accession>A0AA38SNI8</accession>
<dbReference type="GO" id="GO:0008270">
    <property type="term" value="F:zinc ion binding"/>
    <property type="evidence" value="ECO:0007669"/>
    <property type="project" value="InterPro"/>
</dbReference>
<proteinExistence type="inferred from homology"/>
<dbReference type="EMBL" id="JARYMX010000007">
    <property type="protein sequence ID" value="KAJ9539681.1"/>
    <property type="molecule type" value="Genomic_DNA"/>
</dbReference>
<organism evidence="9 10">
    <name type="scientific">Centaurea solstitialis</name>
    <name type="common">yellow star-thistle</name>
    <dbReference type="NCBI Taxonomy" id="347529"/>
    <lineage>
        <taxon>Eukaryota</taxon>
        <taxon>Viridiplantae</taxon>
        <taxon>Streptophyta</taxon>
        <taxon>Embryophyta</taxon>
        <taxon>Tracheophyta</taxon>
        <taxon>Spermatophyta</taxon>
        <taxon>Magnoliopsida</taxon>
        <taxon>eudicotyledons</taxon>
        <taxon>Gunneridae</taxon>
        <taxon>Pentapetalae</taxon>
        <taxon>asterids</taxon>
        <taxon>campanulids</taxon>
        <taxon>Asterales</taxon>
        <taxon>Asteraceae</taxon>
        <taxon>Carduoideae</taxon>
        <taxon>Cardueae</taxon>
        <taxon>Centaureinae</taxon>
        <taxon>Centaurea</taxon>
    </lineage>
</organism>
<evidence type="ECO:0000313" key="9">
    <source>
        <dbReference type="EMBL" id="KAJ9539681.1"/>
    </source>
</evidence>
<sequence>MVHTQEDAALEEMNMAAWLIGIKKLQIQPYHLPPLGPNDVKVQIKALGICGSDVHHFKNMRVANFVVKKPMVIGHECAGIVIDVGSNVKSLAVGDRVALEPGISCNTCNHCKNGTYNLCPKMKFFGSPPTNGSLANQVVHPASLVYKLPDNVSLEEGAMCEPLSVAVHACRRANVTPNTKVLIFGAGPIGLLTMLAARTFGSPKIIIVDVDDSRLSFANDLGADATVQVSANLQDIDEEVAKIHKVMEDNIDISFDCVGFNKTMSTALNATRSGGKVCLVGLGASSMTIPLVAAAAREVDVIGIFRYRNTWPICIELLRTGKIDVKPLITHRYKFTQEDIDKAFETSAQGGNAIKHVLTITIDQSSSRVAFAGVFWCAWGAFGTLDITELTRTGNTVLCLVGLLRETEWNRFVLPPAAQPMEKAST</sequence>
<keyword evidence="4 7" id="KW-0862">Zinc</keyword>
<dbReference type="Pfam" id="PF08240">
    <property type="entry name" value="ADH_N"/>
    <property type="match status" value="1"/>
</dbReference>
<dbReference type="Pfam" id="PF00107">
    <property type="entry name" value="ADH_zinc_N"/>
    <property type="match status" value="1"/>
</dbReference>
<evidence type="ECO:0000259" key="8">
    <source>
        <dbReference type="SMART" id="SM00829"/>
    </source>
</evidence>
<dbReference type="InterPro" id="IPR020843">
    <property type="entry name" value="ER"/>
</dbReference>
<dbReference type="SUPFAM" id="SSF51735">
    <property type="entry name" value="NAD(P)-binding Rossmann-fold domains"/>
    <property type="match status" value="1"/>
</dbReference>
<dbReference type="AlphaFoldDB" id="A0AA38SNI8"/>
<evidence type="ECO:0000313" key="10">
    <source>
        <dbReference type="Proteomes" id="UP001172457"/>
    </source>
</evidence>
<dbReference type="InterPro" id="IPR013154">
    <property type="entry name" value="ADH-like_N"/>
</dbReference>
<comment type="caution">
    <text evidence="9">The sequence shown here is derived from an EMBL/GenBank/DDBJ whole genome shotgun (WGS) entry which is preliminary data.</text>
</comment>
<evidence type="ECO:0000256" key="3">
    <source>
        <dbReference type="ARBA" id="ARBA00022723"/>
    </source>
</evidence>
<evidence type="ECO:0000256" key="7">
    <source>
        <dbReference type="RuleBase" id="RU361277"/>
    </source>
</evidence>
<evidence type="ECO:0000256" key="5">
    <source>
        <dbReference type="ARBA" id="ARBA00023002"/>
    </source>
</evidence>
<feature type="domain" description="Enoyl reductase (ER)" evidence="8">
    <location>
        <begin position="21"/>
        <end position="358"/>
    </location>
</feature>
<evidence type="ECO:0000256" key="2">
    <source>
        <dbReference type="ARBA" id="ARBA00008072"/>
    </source>
</evidence>
<evidence type="ECO:0000256" key="6">
    <source>
        <dbReference type="ARBA" id="ARBA00023027"/>
    </source>
</evidence>
<dbReference type="PANTHER" id="PTHR43161:SF17">
    <property type="entry name" value="L-IDONATE 5-DEHYDROGENASE"/>
    <property type="match status" value="1"/>
</dbReference>
<comment type="cofactor">
    <cofactor evidence="1 7">
        <name>Zn(2+)</name>
        <dbReference type="ChEBI" id="CHEBI:29105"/>
    </cofactor>
</comment>
<keyword evidence="10" id="KW-1185">Reference proteome</keyword>
<evidence type="ECO:0000256" key="1">
    <source>
        <dbReference type="ARBA" id="ARBA00001947"/>
    </source>
</evidence>
<name>A0AA38SNI8_9ASTR</name>
<dbReference type="InterPro" id="IPR002328">
    <property type="entry name" value="ADH_Zn_CS"/>
</dbReference>
<dbReference type="SUPFAM" id="SSF50129">
    <property type="entry name" value="GroES-like"/>
    <property type="match status" value="1"/>
</dbReference>
<dbReference type="SMART" id="SM00829">
    <property type="entry name" value="PKS_ER"/>
    <property type="match status" value="1"/>
</dbReference>
<dbReference type="Gene3D" id="3.40.50.720">
    <property type="entry name" value="NAD(P)-binding Rossmann-like Domain"/>
    <property type="match status" value="1"/>
</dbReference>
<comment type="similarity">
    <text evidence="2 7">Belongs to the zinc-containing alcohol dehydrogenase family.</text>
</comment>
<keyword evidence="5" id="KW-0560">Oxidoreductase</keyword>
<dbReference type="InterPro" id="IPR036291">
    <property type="entry name" value="NAD(P)-bd_dom_sf"/>
</dbReference>